<protein>
    <submittedName>
        <fullName evidence="8">Cell wall-associated NlpC family hydrolase</fullName>
    </submittedName>
</protein>
<dbReference type="PANTHER" id="PTHR47359:SF3">
    <property type="entry name" value="NLP_P60 DOMAIN-CONTAINING PROTEIN-RELATED"/>
    <property type="match status" value="1"/>
</dbReference>
<reference evidence="8 9" key="1">
    <citation type="submission" date="2020-07" db="EMBL/GenBank/DDBJ databases">
        <title>Sequencing the genomes of 1000 actinobacteria strains.</title>
        <authorList>
            <person name="Klenk H.-P."/>
        </authorList>
    </citation>
    <scope>NUCLEOTIDE SEQUENCE [LARGE SCALE GENOMIC DNA]</scope>
    <source>
        <strain evidence="8 9">DSM 24552</strain>
    </source>
</reference>
<evidence type="ECO:0000313" key="9">
    <source>
        <dbReference type="Proteomes" id="UP000544110"/>
    </source>
</evidence>
<dbReference type="RefSeq" id="WP_179518573.1">
    <property type="nucleotide sequence ID" value="NZ_JACCAC010000001.1"/>
</dbReference>
<dbReference type="InterPro" id="IPR000064">
    <property type="entry name" value="NLP_P60_dom"/>
</dbReference>
<dbReference type="GO" id="GO:0006508">
    <property type="term" value="P:proteolysis"/>
    <property type="evidence" value="ECO:0007669"/>
    <property type="project" value="UniProtKB-KW"/>
</dbReference>
<comment type="similarity">
    <text evidence="1">Belongs to the peptidase C40 family.</text>
</comment>
<dbReference type="InterPro" id="IPR006311">
    <property type="entry name" value="TAT_signal"/>
</dbReference>
<gene>
    <name evidence="8" type="ORF">BJ989_002603</name>
</gene>
<dbReference type="Gene3D" id="3.90.1720.10">
    <property type="entry name" value="endopeptidase domain like (from Nostoc punctiforme)"/>
    <property type="match status" value="1"/>
</dbReference>
<organism evidence="8 9">
    <name type="scientific">Nocardioides perillae</name>
    <dbReference type="NCBI Taxonomy" id="1119534"/>
    <lineage>
        <taxon>Bacteria</taxon>
        <taxon>Bacillati</taxon>
        <taxon>Actinomycetota</taxon>
        <taxon>Actinomycetes</taxon>
        <taxon>Propionibacteriales</taxon>
        <taxon>Nocardioidaceae</taxon>
        <taxon>Nocardioides</taxon>
    </lineage>
</organism>
<keyword evidence="6" id="KW-0732">Signal</keyword>
<dbReference type="InterPro" id="IPR038765">
    <property type="entry name" value="Papain-like_cys_pep_sf"/>
</dbReference>
<feature type="signal peptide" evidence="6">
    <location>
        <begin position="1"/>
        <end position="26"/>
    </location>
</feature>
<dbReference type="EMBL" id="JACCAC010000001">
    <property type="protein sequence ID" value="NYG56299.1"/>
    <property type="molecule type" value="Genomic_DNA"/>
</dbReference>
<evidence type="ECO:0000256" key="5">
    <source>
        <dbReference type="SAM" id="Coils"/>
    </source>
</evidence>
<evidence type="ECO:0000256" key="4">
    <source>
        <dbReference type="ARBA" id="ARBA00022807"/>
    </source>
</evidence>
<sequence length="328" mass="34607">MLHGRKRLVSALTAVSAVLAVGLVPAAPSAAAPDVADVQERVDTLYHQAEQASERYNAVRIELRELTGELDSLESDERRQRAALEAVRDQVQDSVVRQYAGEGISTVGQVVVADDPRTFLGRLSTMASFNDVQAELLEDYSTELAALELRADAVGDRAARVAALEERLAEEKSTIDAKVEEAEELLARLEAEERERLVGASRSEVRLPDVAVSGRAGAAVQYALAQVGDAYVYGAAGPDAFDCSGLTMMAWAQAGVALPHSSSAQASMGAPVSISDLQPGDLVFYYSPISHVGIYIGGGQIVHAANPSKPVNVAPVGSMPITSAVRPG</sequence>
<feature type="domain" description="NlpC/P60" evidence="7">
    <location>
        <begin position="213"/>
        <end position="328"/>
    </location>
</feature>
<dbReference type="PANTHER" id="PTHR47359">
    <property type="entry name" value="PEPTIDOGLYCAN DL-ENDOPEPTIDASE CWLO"/>
    <property type="match status" value="1"/>
</dbReference>
<keyword evidence="4" id="KW-0788">Thiol protease</keyword>
<feature type="coiled-coil region" evidence="5">
    <location>
        <begin position="137"/>
        <end position="195"/>
    </location>
</feature>
<accession>A0A7Y9RVU2</accession>
<keyword evidence="5" id="KW-0175">Coiled coil</keyword>
<dbReference type="Pfam" id="PF00877">
    <property type="entry name" value="NLPC_P60"/>
    <property type="match status" value="1"/>
</dbReference>
<keyword evidence="2" id="KW-0645">Protease</keyword>
<feature type="coiled-coil region" evidence="5">
    <location>
        <begin position="35"/>
        <end position="90"/>
    </location>
</feature>
<dbReference type="Proteomes" id="UP000544110">
    <property type="component" value="Unassembled WGS sequence"/>
</dbReference>
<evidence type="ECO:0000256" key="6">
    <source>
        <dbReference type="SAM" id="SignalP"/>
    </source>
</evidence>
<dbReference type="PROSITE" id="PS51935">
    <property type="entry name" value="NLPC_P60"/>
    <property type="match status" value="1"/>
</dbReference>
<dbReference type="InterPro" id="IPR051794">
    <property type="entry name" value="PG_Endopeptidase_C40"/>
</dbReference>
<proteinExistence type="inferred from homology"/>
<evidence type="ECO:0000256" key="2">
    <source>
        <dbReference type="ARBA" id="ARBA00022670"/>
    </source>
</evidence>
<dbReference type="AlphaFoldDB" id="A0A7Y9RVU2"/>
<dbReference type="PROSITE" id="PS51318">
    <property type="entry name" value="TAT"/>
    <property type="match status" value="1"/>
</dbReference>
<keyword evidence="9" id="KW-1185">Reference proteome</keyword>
<evidence type="ECO:0000259" key="7">
    <source>
        <dbReference type="PROSITE" id="PS51935"/>
    </source>
</evidence>
<comment type="caution">
    <text evidence="8">The sequence shown here is derived from an EMBL/GenBank/DDBJ whole genome shotgun (WGS) entry which is preliminary data.</text>
</comment>
<dbReference type="GO" id="GO:0008234">
    <property type="term" value="F:cysteine-type peptidase activity"/>
    <property type="evidence" value="ECO:0007669"/>
    <property type="project" value="UniProtKB-KW"/>
</dbReference>
<dbReference type="SUPFAM" id="SSF54001">
    <property type="entry name" value="Cysteine proteinases"/>
    <property type="match status" value="1"/>
</dbReference>
<evidence type="ECO:0000313" key="8">
    <source>
        <dbReference type="EMBL" id="NYG56299.1"/>
    </source>
</evidence>
<dbReference type="Gene3D" id="6.10.250.3150">
    <property type="match status" value="1"/>
</dbReference>
<name>A0A7Y9RVU2_9ACTN</name>
<keyword evidence="3 8" id="KW-0378">Hydrolase</keyword>
<evidence type="ECO:0000256" key="3">
    <source>
        <dbReference type="ARBA" id="ARBA00022801"/>
    </source>
</evidence>
<feature type="chain" id="PRO_5039335330" evidence="6">
    <location>
        <begin position="27"/>
        <end position="328"/>
    </location>
</feature>
<evidence type="ECO:0000256" key="1">
    <source>
        <dbReference type="ARBA" id="ARBA00007074"/>
    </source>
</evidence>